<comment type="caution">
    <text evidence="1">The sequence shown here is derived from an EMBL/GenBank/DDBJ whole genome shotgun (WGS) entry which is preliminary data.</text>
</comment>
<evidence type="ECO:0008006" key="3">
    <source>
        <dbReference type="Google" id="ProtNLM"/>
    </source>
</evidence>
<proteinExistence type="predicted"/>
<dbReference type="EMBL" id="QKVK01000003">
    <property type="protein sequence ID" value="PZF77381.1"/>
    <property type="molecule type" value="Genomic_DNA"/>
</dbReference>
<evidence type="ECO:0000313" key="2">
    <source>
        <dbReference type="Proteomes" id="UP000248795"/>
    </source>
</evidence>
<dbReference type="RefSeq" id="WP_111197789.1">
    <property type="nucleotide sequence ID" value="NZ_QKVK01000003.1"/>
</dbReference>
<organism evidence="1 2">
    <name type="scientific">Aestuariivirga litoralis</name>
    <dbReference type="NCBI Taxonomy" id="2650924"/>
    <lineage>
        <taxon>Bacteria</taxon>
        <taxon>Pseudomonadati</taxon>
        <taxon>Pseudomonadota</taxon>
        <taxon>Alphaproteobacteria</taxon>
        <taxon>Hyphomicrobiales</taxon>
        <taxon>Aestuariivirgaceae</taxon>
        <taxon>Aestuariivirga</taxon>
    </lineage>
</organism>
<keyword evidence="2" id="KW-1185">Reference proteome</keyword>
<dbReference type="Proteomes" id="UP000248795">
    <property type="component" value="Unassembled WGS sequence"/>
</dbReference>
<dbReference type="AlphaFoldDB" id="A0A2W2APP6"/>
<name>A0A2W2APP6_9HYPH</name>
<accession>A0A2W2APP6</accession>
<reference evidence="2" key="1">
    <citation type="submission" date="2018-06" db="EMBL/GenBank/DDBJ databases">
        <title>Aestuariibacter litoralis strain KCTC 52945T.</title>
        <authorList>
            <person name="Li X."/>
            <person name="Salam N."/>
            <person name="Li J.-L."/>
            <person name="Chen Y.-M."/>
            <person name="Yang Z.-W."/>
            <person name="Zhang L.-Y."/>
            <person name="Han M.-X."/>
            <person name="Xiao M."/>
            <person name="Li W.-J."/>
        </authorList>
    </citation>
    <scope>NUCLEOTIDE SEQUENCE [LARGE SCALE GENOMIC DNA]</scope>
    <source>
        <strain evidence="2">KCTC 52945</strain>
    </source>
</reference>
<evidence type="ECO:0000313" key="1">
    <source>
        <dbReference type="EMBL" id="PZF77381.1"/>
    </source>
</evidence>
<sequence length="158" mass="17405">MLKLVAVGVWVILVTAGATFASGYLGSAPSPSAPQEDLGVEQMTAELTSVPVMRGGEVAGYVILQLSFSADRALLAQKKVEPMPYIKDSAFRVIFTSADVDFRHLKPGDLDRLTDTIAREANRRLGMELVRQVLFQQLNYVKKEDIRTNWSNGEPAQH</sequence>
<protein>
    <recommendedName>
        <fullName evidence="3">Flagellar basal body-associated protein FliL</fullName>
    </recommendedName>
</protein>
<gene>
    <name evidence="1" type="ORF">DK847_08655</name>
</gene>